<evidence type="ECO:0000313" key="4">
    <source>
        <dbReference type="Proteomes" id="UP000004263"/>
    </source>
</evidence>
<dbReference type="EMBL" id="AAQH01000003">
    <property type="protein sequence ID" value="EAT13040.1"/>
    <property type="molecule type" value="Genomic_DNA"/>
</dbReference>
<proteinExistence type="predicted"/>
<keyword evidence="4" id="KW-1185">Reference proteome</keyword>
<dbReference type="HOGENOM" id="CLU_053514_0_0_6"/>
<gene>
    <name evidence="3" type="ORF">RED65_15127</name>
</gene>
<evidence type="ECO:0000256" key="1">
    <source>
        <dbReference type="SAM" id="Phobius"/>
    </source>
</evidence>
<dbReference type="GO" id="GO:0000270">
    <property type="term" value="P:peptidoglycan metabolic process"/>
    <property type="evidence" value="ECO:0007669"/>
    <property type="project" value="TreeGrafter"/>
</dbReference>
<dbReference type="Pfam" id="PF02698">
    <property type="entry name" value="DUF218"/>
    <property type="match status" value="1"/>
</dbReference>
<dbReference type="InterPro" id="IPR003848">
    <property type="entry name" value="DUF218"/>
</dbReference>
<dbReference type="CDD" id="cd06259">
    <property type="entry name" value="YdcF-like"/>
    <property type="match status" value="1"/>
</dbReference>
<feature type="domain" description="DUF218" evidence="2">
    <location>
        <begin position="86"/>
        <end position="248"/>
    </location>
</feature>
<comment type="caution">
    <text evidence="3">The sequence shown here is derived from an EMBL/GenBank/DDBJ whole genome shotgun (WGS) entry which is preliminary data.</text>
</comment>
<keyword evidence="1" id="KW-0472">Membrane</keyword>
<dbReference type="GO" id="GO:0005886">
    <property type="term" value="C:plasma membrane"/>
    <property type="evidence" value="ECO:0007669"/>
    <property type="project" value="TreeGrafter"/>
</dbReference>
<dbReference type="InterPro" id="IPR014729">
    <property type="entry name" value="Rossmann-like_a/b/a_fold"/>
</dbReference>
<dbReference type="Gene3D" id="3.40.50.620">
    <property type="entry name" value="HUPs"/>
    <property type="match status" value="1"/>
</dbReference>
<dbReference type="STRING" id="207949.RED65_15127"/>
<dbReference type="OrthoDB" id="9809813at2"/>
<dbReference type="InterPro" id="IPR051599">
    <property type="entry name" value="Cell_Envelope_Assoc"/>
</dbReference>
<dbReference type="Proteomes" id="UP000004263">
    <property type="component" value="Unassembled WGS sequence"/>
</dbReference>
<dbReference type="AlphaFoldDB" id="Q1N425"/>
<evidence type="ECO:0000259" key="2">
    <source>
        <dbReference type="Pfam" id="PF02698"/>
    </source>
</evidence>
<accession>Q1N425</accession>
<organism evidence="3 4">
    <name type="scientific">Bermanella marisrubri</name>
    <dbReference type="NCBI Taxonomy" id="207949"/>
    <lineage>
        <taxon>Bacteria</taxon>
        <taxon>Pseudomonadati</taxon>
        <taxon>Pseudomonadota</taxon>
        <taxon>Gammaproteobacteria</taxon>
        <taxon>Oceanospirillales</taxon>
        <taxon>Oceanospirillaceae</taxon>
        <taxon>Bermanella</taxon>
    </lineage>
</organism>
<reference evidence="3 4" key="1">
    <citation type="submission" date="2006-03" db="EMBL/GenBank/DDBJ databases">
        <authorList>
            <person name="Pinhassi J."/>
            <person name="Pedros-Alio C."/>
            <person name="Ferriera S."/>
            <person name="Johnson J."/>
            <person name="Kravitz S."/>
            <person name="Halpern A."/>
            <person name="Remington K."/>
            <person name="Beeson K."/>
            <person name="Tran B."/>
            <person name="Rogers Y.-H."/>
            <person name="Friedman R."/>
            <person name="Venter J.C."/>
        </authorList>
    </citation>
    <scope>NUCLEOTIDE SEQUENCE [LARGE SCALE GENOMIC DNA]</scope>
    <source>
        <strain evidence="3 4">RED65</strain>
    </source>
</reference>
<keyword evidence="1" id="KW-1133">Transmembrane helix</keyword>
<sequence>MEFLFYLKKFIGFWLMPLSLVVVMLSVATVLLWRQNNLNKPIKTARALLSLALLSLLLFSWHPVTTPLLRNIEQTYSGFDIKQPVDYVIVLGNKVESDPSVPLTSHLSSSATARLMEGLRILNANPNGKLIVTGYASGNSKSSAQVYKEVAIAMGIDESRIIALEEPKDTVEEANAVANALNNHKDLNIVLVTSASHMPRAIIFFQSYFPDIQPAPTFFIAKHTESTDWRFDSAGLLKAERAIYEYLGQAWQWLTH</sequence>
<keyword evidence="1" id="KW-0812">Transmembrane</keyword>
<dbReference type="RefSeq" id="WP_007018111.1">
    <property type="nucleotide sequence ID" value="NZ_CH724115.1"/>
</dbReference>
<protein>
    <recommendedName>
        <fullName evidence="2">DUF218 domain-containing protein</fullName>
    </recommendedName>
</protein>
<evidence type="ECO:0000313" key="3">
    <source>
        <dbReference type="EMBL" id="EAT13040.1"/>
    </source>
</evidence>
<feature type="transmembrane region" description="Helical" evidence="1">
    <location>
        <begin position="45"/>
        <end position="64"/>
    </location>
</feature>
<feature type="transmembrane region" description="Helical" evidence="1">
    <location>
        <begin position="12"/>
        <end position="33"/>
    </location>
</feature>
<dbReference type="PANTHER" id="PTHR30336">
    <property type="entry name" value="INNER MEMBRANE PROTEIN, PROBABLE PERMEASE"/>
    <property type="match status" value="1"/>
</dbReference>
<dbReference type="GO" id="GO:0043164">
    <property type="term" value="P:Gram-negative-bacterium-type cell wall biogenesis"/>
    <property type="evidence" value="ECO:0007669"/>
    <property type="project" value="TreeGrafter"/>
</dbReference>
<name>Q1N425_9GAMM</name>
<dbReference type="PANTHER" id="PTHR30336:SF4">
    <property type="entry name" value="ENVELOPE BIOGENESIS FACTOR ELYC"/>
    <property type="match status" value="1"/>
</dbReference>